<dbReference type="GO" id="GO:0016020">
    <property type="term" value="C:membrane"/>
    <property type="evidence" value="ECO:0007669"/>
    <property type="project" value="UniProtKB-SubCell"/>
</dbReference>
<evidence type="ECO:0000259" key="7">
    <source>
        <dbReference type="PROSITE" id="PS51775"/>
    </source>
</evidence>
<dbReference type="PANTHER" id="PTHR31422:SF0">
    <property type="entry name" value="MYOSIN-BINDING PROTEIN 7"/>
    <property type="match status" value="1"/>
</dbReference>
<dbReference type="Proteomes" id="UP001454036">
    <property type="component" value="Unassembled WGS sequence"/>
</dbReference>
<name>A0AAV3S0T4_LITER</name>
<evidence type="ECO:0000256" key="1">
    <source>
        <dbReference type="ARBA" id="ARBA00004370"/>
    </source>
</evidence>
<keyword evidence="2 6" id="KW-0812">Transmembrane</keyword>
<dbReference type="AlphaFoldDB" id="A0AAV3S0T4"/>
<organism evidence="8 9">
    <name type="scientific">Lithospermum erythrorhizon</name>
    <name type="common">Purple gromwell</name>
    <name type="synonym">Lithospermum officinale var. erythrorhizon</name>
    <dbReference type="NCBI Taxonomy" id="34254"/>
    <lineage>
        <taxon>Eukaryota</taxon>
        <taxon>Viridiplantae</taxon>
        <taxon>Streptophyta</taxon>
        <taxon>Embryophyta</taxon>
        <taxon>Tracheophyta</taxon>
        <taxon>Spermatophyta</taxon>
        <taxon>Magnoliopsida</taxon>
        <taxon>eudicotyledons</taxon>
        <taxon>Gunneridae</taxon>
        <taxon>Pentapetalae</taxon>
        <taxon>asterids</taxon>
        <taxon>lamiids</taxon>
        <taxon>Boraginales</taxon>
        <taxon>Boraginaceae</taxon>
        <taxon>Boraginoideae</taxon>
        <taxon>Lithospermeae</taxon>
        <taxon>Lithospermum</taxon>
    </lineage>
</organism>
<evidence type="ECO:0000256" key="2">
    <source>
        <dbReference type="ARBA" id="ARBA00022692"/>
    </source>
</evidence>
<gene>
    <name evidence="8" type="ORF">LIER_34033</name>
</gene>
<keyword evidence="3 6" id="KW-1133">Transmembrane helix</keyword>
<reference evidence="8 9" key="1">
    <citation type="submission" date="2024-01" db="EMBL/GenBank/DDBJ databases">
        <title>The complete chloroplast genome sequence of Lithospermum erythrorhizon: insights into the phylogenetic relationship among Boraginaceae species and the maternal lineages of purple gromwells.</title>
        <authorList>
            <person name="Okada T."/>
            <person name="Watanabe K."/>
        </authorList>
    </citation>
    <scope>NUCLEOTIDE SEQUENCE [LARGE SCALE GENOMIC DNA]</scope>
</reference>
<dbReference type="GO" id="GO:0080115">
    <property type="term" value="F:myosin XI tail binding"/>
    <property type="evidence" value="ECO:0007669"/>
    <property type="project" value="UniProtKB-ARBA"/>
</dbReference>
<dbReference type="InterPro" id="IPR007656">
    <property type="entry name" value="GTD-bd"/>
</dbReference>
<keyword evidence="9" id="KW-1185">Reference proteome</keyword>
<keyword evidence="4 6" id="KW-0472">Membrane</keyword>
<evidence type="ECO:0000256" key="5">
    <source>
        <dbReference type="SAM" id="Coils"/>
    </source>
</evidence>
<feature type="coiled-coil region" evidence="5">
    <location>
        <begin position="79"/>
        <end position="127"/>
    </location>
</feature>
<dbReference type="PANTHER" id="PTHR31422">
    <property type="entry name" value="BNAANNG28530D PROTEIN"/>
    <property type="match status" value="1"/>
</dbReference>
<evidence type="ECO:0000313" key="9">
    <source>
        <dbReference type="Proteomes" id="UP001454036"/>
    </source>
</evidence>
<comment type="caution">
    <text evidence="8">The sequence shown here is derived from an EMBL/GenBank/DDBJ whole genome shotgun (WGS) entry which is preliminary data.</text>
</comment>
<dbReference type="EMBL" id="BAABME010013990">
    <property type="protein sequence ID" value="GAA0186745.1"/>
    <property type="molecule type" value="Genomic_DNA"/>
</dbReference>
<feature type="domain" description="GTD-binding" evidence="7">
    <location>
        <begin position="63"/>
        <end position="161"/>
    </location>
</feature>
<protein>
    <recommendedName>
        <fullName evidence="7">GTD-binding domain-containing protein</fullName>
    </recommendedName>
</protein>
<dbReference type="Pfam" id="PF04576">
    <property type="entry name" value="Zein-binding"/>
    <property type="match status" value="1"/>
</dbReference>
<dbReference type="PROSITE" id="PS51775">
    <property type="entry name" value="GTD_BINDING"/>
    <property type="match status" value="1"/>
</dbReference>
<keyword evidence="5" id="KW-0175">Coiled coil</keyword>
<evidence type="ECO:0000256" key="6">
    <source>
        <dbReference type="SAM" id="Phobius"/>
    </source>
</evidence>
<accession>A0AAV3S0T4</accession>
<proteinExistence type="predicted"/>
<comment type="subcellular location">
    <subcellularLocation>
        <location evidence="1">Membrane</location>
    </subcellularLocation>
</comment>
<evidence type="ECO:0000313" key="8">
    <source>
        <dbReference type="EMBL" id="GAA0186745.1"/>
    </source>
</evidence>
<evidence type="ECO:0000256" key="3">
    <source>
        <dbReference type="ARBA" id="ARBA00022989"/>
    </source>
</evidence>
<sequence>MNSDNYSPPSSFLAECCDSGSPLMDTSHSDTCFRSLKRKHDEGNKFVIPGLDLPHVARVEIENEVDVLRETVGSQQLTIQDLNTELEEERDASSSAANEAMSMILRLEKEKAEIQMEARQFKRFAEERIAHDQKEILALEDLLYKREQTIQSLTCEVQAYKHRIMSYGLTEAEADGEGPWSHMMSINNFTNEVDTNDVQFDFPACDYPPLKCNLNANHNYTNHDYEVEDDVEKYAFGDTPQSRDQLKDLEFRINQLERTPTSITHEGDFFCSKNVTENVTTGQSPRRPMHLRKFSSDSAVTFLKETVFTDSPKFRDSTRTAEYSQKEEVSTLWKVDSASEVEDNVSDRVYTIDSVPQGAPYNRVDYVTHREAFNHADFGDPEIKKLYMRLQTLEADRESMRQALISMRTDKAQFVLLKEIAQQLRKEMPPVRAPTVKPSLLGSFSIMSILKLALSFVFWKKKPHRCRYMFGLSPHHIGLLMLLDKGPHIGQWRCLSSVQL</sequence>
<feature type="coiled-coil region" evidence="5">
    <location>
        <begin position="383"/>
        <end position="410"/>
    </location>
</feature>
<evidence type="ECO:0000256" key="4">
    <source>
        <dbReference type="ARBA" id="ARBA00023136"/>
    </source>
</evidence>
<feature type="transmembrane region" description="Helical" evidence="6">
    <location>
        <begin position="440"/>
        <end position="459"/>
    </location>
</feature>